<organism evidence="8 9">
    <name type="scientific">Apodemus speciosus</name>
    <name type="common">Large Japanese field mouse</name>
    <dbReference type="NCBI Taxonomy" id="105296"/>
    <lineage>
        <taxon>Eukaryota</taxon>
        <taxon>Metazoa</taxon>
        <taxon>Chordata</taxon>
        <taxon>Craniata</taxon>
        <taxon>Vertebrata</taxon>
        <taxon>Euteleostomi</taxon>
        <taxon>Mammalia</taxon>
        <taxon>Eutheria</taxon>
        <taxon>Euarchontoglires</taxon>
        <taxon>Glires</taxon>
        <taxon>Rodentia</taxon>
        <taxon>Myomorpha</taxon>
        <taxon>Muroidea</taxon>
        <taxon>Muridae</taxon>
        <taxon>Murinae</taxon>
        <taxon>Apodemus</taxon>
    </lineage>
</organism>
<evidence type="ECO:0000313" key="8">
    <source>
        <dbReference type="EMBL" id="GAB1286012.1"/>
    </source>
</evidence>
<dbReference type="Pfam" id="PF00348">
    <property type="entry name" value="polyprenyl_synt"/>
    <property type="match status" value="1"/>
</dbReference>
<evidence type="ECO:0000256" key="2">
    <source>
        <dbReference type="ARBA" id="ARBA00006706"/>
    </source>
</evidence>
<dbReference type="InterPro" id="IPR033749">
    <property type="entry name" value="Polyprenyl_synt_CS"/>
</dbReference>
<proteinExistence type="inferred from homology"/>
<evidence type="ECO:0000256" key="1">
    <source>
        <dbReference type="ARBA" id="ARBA00001946"/>
    </source>
</evidence>
<dbReference type="Proteomes" id="UP001623349">
    <property type="component" value="Unassembled WGS sequence"/>
</dbReference>
<name>A0ABQ0EGN7_APOSI</name>
<reference evidence="8 9" key="1">
    <citation type="submission" date="2024-08" db="EMBL/GenBank/DDBJ databases">
        <title>The draft genome of Apodemus speciosus.</title>
        <authorList>
            <person name="Nabeshima K."/>
            <person name="Suzuki S."/>
            <person name="Onuma M."/>
        </authorList>
    </citation>
    <scope>NUCLEOTIDE SEQUENCE [LARGE SCALE GENOMIC DNA]</scope>
    <source>
        <strain evidence="8">IB14-021</strain>
    </source>
</reference>
<protein>
    <submittedName>
        <fullName evidence="8">All trans-polyprenyl-diphosphate synthase PDSS1</fullName>
    </submittedName>
</protein>
<evidence type="ECO:0000313" key="9">
    <source>
        <dbReference type="Proteomes" id="UP001623349"/>
    </source>
</evidence>
<keyword evidence="9" id="KW-1185">Reference proteome</keyword>
<dbReference type="SUPFAM" id="SSF48576">
    <property type="entry name" value="Terpenoid synthases"/>
    <property type="match status" value="1"/>
</dbReference>
<dbReference type="EMBL" id="BAAFST010000002">
    <property type="protein sequence ID" value="GAB1286012.1"/>
    <property type="molecule type" value="Genomic_DNA"/>
</dbReference>
<dbReference type="InterPro" id="IPR008949">
    <property type="entry name" value="Isoprenoid_synthase_dom_sf"/>
</dbReference>
<evidence type="ECO:0000256" key="3">
    <source>
        <dbReference type="ARBA" id="ARBA00022679"/>
    </source>
</evidence>
<keyword evidence="3 7" id="KW-0808">Transferase</keyword>
<dbReference type="CDD" id="cd00685">
    <property type="entry name" value="Trans_IPPS_HT"/>
    <property type="match status" value="1"/>
</dbReference>
<comment type="similarity">
    <text evidence="2 7">Belongs to the FPP/GGPP synthase family.</text>
</comment>
<keyword evidence="5" id="KW-0460">Magnesium</keyword>
<comment type="caution">
    <text evidence="8">The sequence shown here is derived from an EMBL/GenBank/DDBJ whole genome shotgun (WGS) entry which is preliminary data.</text>
</comment>
<dbReference type="SFLD" id="SFLDS00005">
    <property type="entry name" value="Isoprenoid_Synthase_Type_I"/>
    <property type="match status" value="1"/>
</dbReference>
<evidence type="ECO:0000256" key="6">
    <source>
        <dbReference type="ARBA" id="ARBA00023229"/>
    </source>
</evidence>
<dbReference type="Gene3D" id="1.10.600.10">
    <property type="entry name" value="Farnesyl Diphosphate Synthase"/>
    <property type="match status" value="1"/>
</dbReference>
<dbReference type="PANTHER" id="PTHR12001">
    <property type="entry name" value="GERANYLGERANYL PYROPHOSPHATE SYNTHASE"/>
    <property type="match status" value="1"/>
</dbReference>
<keyword evidence="6" id="KW-0414">Isoprene biosynthesis</keyword>
<accession>A0ABQ0EGN7</accession>
<evidence type="ECO:0000256" key="5">
    <source>
        <dbReference type="ARBA" id="ARBA00022842"/>
    </source>
</evidence>
<dbReference type="PANTHER" id="PTHR12001:SF69">
    <property type="entry name" value="ALL TRANS-POLYPRENYL-DIPHOSPHATE SYNTHASE PDSS1"/>
    <property type="match status" value="1"/>
</dbReference>
<evidence type="ECO:0000256" key="7">
    <source>
        <dbReference type="RuleBase" id="RU004466"/>
    </source>
</evidence>
<gene>
    <name evidence="8" type="ORF">APTSU1_000124200</name>
</gene>
<evidence type="ECO:0000256" key="4">
    <source>
        <dbReference type="ARBA" id="ARBA00022723"/>
    </source>
</evidence>
<dbReference type="PROSITE" id="PS00723">
    <property type="entry name" value="POLYPRENYL_SYNTHASE_1"/>
    <property type="match status" value="1"/>
</dbReference>
<sequence>MAMRWSCWRRGCSWRSAAVGSPPPGRPGCAGPLETRAASDTRAQITVFHQRTPAMCCCSQTQSGEKYSDPFKLGWRDLKGLYEDIRKELHISTRELKDMSEYYFDGKGKAFRPIIVVLMARACNIHHNNSRLLDAPPGESNQQCLFQMSLGAGEMPEQLRALVASAEDPSLVLSTCMVSHSALLITSSVDLTPLLASADMQASQRSIALVAEMIHTATLVHDDVIDDASSRRGKHTVNKIWGEKKAVLAGDLILSAASVALARIGNTAVVSMLAQVIEDLVRGEFLQLGSKENENERFAHYLEKTFKKTASLIANSCKAVSVLACPDPVVHEIAYQYGKNVGIAFQLIDDVLDFTSCSDQMGKPTSADLKLGIATGPVLFACQQFPEMNAMIMRRFSLPGDVDKARQYVLQSDGVQQTTYLAQQYCHKAVEGDQEAQAIYRKRRPHSALRKCAHKR</sequence>
<keyword evidence="4" id="KW-0479">Metal-binding</keyword>
<comment type="cofactor">
    <cofactor evidence="1">
        <name>Mg(2+)</name>
        <dbReference type="ChEBI" id="CHEBI:18420"/>
    </cofactor>
</comment>
<dbReference type="InterPro" id="IPR000092">
    <property type="entry name" value="Polyprenyl_synt"/>
</dbReference>
<dbReference type="PROSITE" id="PS00444">
    <property type="entry name" value="POLYPRENYL_SYNTHASE_2"/>
    <property type="match status" value="1"/>
</dbReference>